<name>A0A2N5ST45_9BASI</name>
<evidence type="ECO:0000313" key="2">
    <source>
        <dbReference type="Proteomes" id="UP000235392"/>
    </source>
</evidence>
<gene>
    <name evidence="1" type="ORF">PCASD_21364</name>
</gene>
<dbReference type="AlphaFoldDB" id="A0A2N5ST45"/>
<protein>
    <submittedName>
        <fullName evidence="1">Uncharacterized protein</fullName>
    </submittedName>
</protein>
<dbReference type="Proteomes" id="UP000235392">
    <property type="component" value="Unassembled WGS sequence"/>
</dbReference>
<sequence>MEHHNVKLISSKDIIADSLSKAAPHQSVKNLQDKCLTALFPTTKEGSSEDNRFSEPDHLFSSLAQKLKLQDLKILLDQDHLQDRLHLASILLKVKYSQPPPSSRISLI</sequence>
<organism evidence="1 2">
    <name type="scientific">Puccinia coronata f. sp. avenae</name>
    <dbReference type="NCBI Taxonomy" id="200324"/>
    <lineage>
        <taxon>Eukaryota</taxon>
        <taxon>Fungi</taxon>
        <taxon>Dikarya</taxon>
        <taxon>Basidiomycota</taxon>
        <taxon>Pucciniomycotina</taxon>
        <taxon>Pucciniomycetes</taxon>
        <taxon>Pucciniales</taxon>
        <taxon>Pucciniaceae</taxon>
        <taxon>Puccinia</taxon>
    </lineage>
</organism>
<accession>A0A2N5ST45</accession>
<proteinExistence type="predicted"/>
<evidence type="ECO:0000313" key="1">
    <source>
        <dbReference type="EMBL" id="PLW16407.1"/>
    </source>
</evidence>
<comment type="caution">
    <text evidence="1">The sequence shown here is derived from an EMBL/GenBank/DDBJ whole genome shotgun (WGS) entry which is preliminary data.</text>
</comment>
<dbReference type="EMBL" id="PGCI01000772">
    <property type="protein sequence ID" value="PLW16407.1"/>
    <property type="molecule type" value="Genomic_DNA"/>
</dbReference>
<reference evidence="1 2" key="1">
    <citation type="submission" date="2017-11" db="EMBL/GenBank/DDBJ databases">
        <title>De novo assembly and phasing of dikaryotic genomes from two isolates of Puccinia coronata f. sp. avenae, the causal agent of oat crown rust.</title>
        <authorList>
            <person name="Miller M.E."/>
            <person name="Zhang Y."/>
            <person name="Omidvar V."/>
            <person name="Sperschneider J."/>
            <person name="Schwessinger B."/>
            <person name="Raley C."/>
            <person name="Palmer J.M."/>
            <person name="Garnica D."/>
            <person name="Upadhyaya N."/>
            <person name="Rathjen J."/>
            <person name="Taylor J.M."/>
            <person name="Park R.F."/>
            <person name="Dodds P.N."/>
            <person name="Hirsch C.D."/>
            <person name="Kianian S.F."/>
            <person name="Figueroa M."/>
        </authorList>
    </citation>
    <scope>NUCLEOTIDE SEQUENCE [LARGE SCALE GENOMIC DNA]</scope>
    <source>
        <strain evidence="1">12SD80</strain>
    </source>
</reference>